<sequence>MEIEVKFRVDFWKAKRAIESIGAEFVREEVQEDLYLSIPLPQLLRIRRIRNLNRSFLTYKRIEDPGRNEEFDEVEVEVSDFEKTLEIMKCLGYEEDIWVRKRRLVYRLGGITFELNDVEGLGGFLDVEVISDDVKDAKRRIWEVARELGLTERDVEPRLYRELLREANRGSKT</sequence>
<dbReference type="OrthoDB" id="46040at2157"/>
<name>A0A218P1J9_THECE</name>
<dbReference type="Pfam" id="PF01928">
    <property type="entry name" value="CYTH"/>
    <property type="match status" value="1"/>
</dbReference>
<gene>
    <name evidence="2" type="ORF">A3L02_04055</name>
</gene>
<protein>
    <submittedName>
        <fullName evidence="2">Adenylate cyclase</fullName>
    </submittedName>
</protein>
<proteinExistence type="predicted"/>
<evidence type="ECO:0000313" key="2">
    <source>
        <dbReference type="EMBL" id="ASI98792.1"/>
    </source>
</evidence>
<dbReference type="PANTHER" id="PTHR21028">
    <property type="entry name" value="SI:CH211-156B7.4"/>
    <property type="match status" value="1"/>
</dbReference>
<dbReference type="CDD" id="cd07890">
    <property type="entry name" value="CYTH-like_AC_IV-like"/>
    <property type="match status" value="1"/>
</dbReference>
<feature type="domain" description="CYTH" evidence="1">
    <location>
        <begin position="1"/>
        <end position="166"/>
    </location>
</feature>
<dbReference type="EMBL" id="CP014854">
    <property type="protein sequence ID" value="ASI98792.1"/>
    <property type="molecule type" value="Genomic_DNA"/>
</dbReference>
<dbReference type="InterPro" id="IPR023577">
    <property type="entry name" value="CYTH_domain"/>
</dbReference>
<evidence type="ECO:0000259" key="1">
    <source>
        <dbReference type="PROSITE" id="PS51707"/>
    </source>
</evidence>
<dbReference type="SMART" id="SM01118">
    <property type="entry name" value="CYTH"/>
    <property type="match status" value="1"/>
</dbReference>
<accession>A0A218P1J9</accession>
<dbReference type="Proteomes" id="UP000197156">
    <property type="component" value="Chromosome"/>
</dbReference>
<dbReference type="PANTHER" id="PTHR21028:SF2">
    <property type="entry name" value="CYTH DOMAIN-CONTAINING PROTEIN"/>
    <property type="match status" value="1"/>
</dbReference>
<dbReference type="SUPFAM" id="SSF55154">
    <property type="entry name" value="CYTH-like phosphatases"/>
    <property type="match status" value="1"/>
</dbReference>
<evidence type="ECO:0000313" key="3">
    <source>
        <dbReference type="Proteomes" id="UP000197156"/>
    </source>
</evidence>
<keyword evidence="3" id="KW-1185">Reference proteome</keyword>
<dbReference type="KEGG" id="tce:A3L02_04055"/>
<dbReference type="InterPro" id="IPR008173">
    <property type="entry name" value="Adenylyl_cyclase_CyaB"/>
</dbReference>
<dbReference type="NCBIfam" id="TIGR00318">
    <property type="entry name" value="cyaB"/>
    <property type="match status" value="1"/>
</dbReference>
<dbReference type="RefSeq" id="WP_088862748.1">
    <property type="nucleotide sequence ID" value="NZ_CP014854.1"/>
</dbReference>
<dbReference type="Gene3D" id="2.40.320.10">
    <property type="entry name" value="Hypothetical Protein Pfu-838710-001"/>
    <property type="match status" value="1"/>
</dbReference>
<organism evidence="2 3">
    <name type="scientific">Thermococcus celer Vu 13 = JCM 8558</name>
    <dbReference type="NCBI Taxonomy" id="1293037"/>
    <lineage>
        <taxon>Archaea</taxon>
        <taxon>Methanobacteriati</taxon>
        <taxon>Methanobacteriota</taxon>
        <taxon>Thermococci</taxon>
        <taxon>Thermococcales</taxon>
        <taxon>Thermococcaceae</taxon>
        <taxon>Thermococcus</taxon>
    </lineage>
</organism>
<dbReference type="PROSITE" id="PS51707">
    <property type="entry name" value="CYTH"/>
    <property type="match status" value="1"/>
</dbReference>
<dbReference type="InterPro" id="IPR033469">
    <property type="entry name" value="CYTH-like_dom_sf"/>
</dbReference>
<dbReference type="GeneID" id="33323902"/>
<reference evidence="2 3" key="1">
    <citation type="submission" date="2016-03" db="EMBL/GenBank/DDBJ databases">
        <title>Complete genome sequence of Thermococcus celer.</title>
        <authorList>
            <person name="Oger P.M."/>
        </authorList>
    </citation>
    <scope>NUCLEOTIDE SEQUENCE [LARGE SCALE GENOMIC DNA]</scope>
    <source>
        <strain evidence="2 3">Vu 13</strain>
    </source>
</reference>
<dbReference type="AlphaFoldDB" id="A0A218P1J9"/>